<proteinExistence type="predicted"/>
<gene>
    <name evidence="1" type="ORF">BAVI_00280</name>
</gene>
<name>A0AB94IUR4_9BACI</name>
<evidence type="ECO:0000313" key="1">
    <source>
        <dbReference type="EMBL" id="ETI70791.1"/>
    </source>
</evidence>
<dbReference type="AlphaFoldDB" id="A0AB94IUR4"/>
<evidence type="ECO:0008006" key="3">
    <source>
        <dbReference type="Google" id="ProtNLM"/>
    </source>
</evidence>
<protein>
    <recommendedName>
        <fullName evidence="3">DUF4367 domain-containing protein</fullName>
    </recommendedName>
</protein>
<comment type="caution">
    <text evidence="1">The sequence shown here is derived from an EMBL/GenBank/DDBJ whole genome shotgun (WGS) entry which is preliminary data.</text>
</comment>
<organism evidence="1 2">
    <name type="scientific">Neobacillus vireti LMG 21834</name>
    <dbReference type="NCBI Taxonomy" id="1131730"/>
    <lineage>
        <taxon>Bacteria</taxon>
        <taxon>Bacillati</taxon>
        <taxon>Bacillota</taxon>
        <taxon>Bacilli</taxon>
        <taxon>Bacillales</taxon>
        <taxon>Bacillaceae</taxon>
        <taxon>Neobacillus</taxon>
    </lineage>
</organism>
<sequence>MNGRQPLDYKLEDEIIWVDGRKDIVKEQLREEIAKKSRIRRPFLNWEPLKVSMSLVTVALLCVLLIGDITQDKNGFQEIHQAGSVSHTWHNLEIKPVLPPVDVKWGKFENFPNMVNSYKNFDLVESQKRASFHIMRPSININMPLEISRGVIEYPPFLTAKEFKGPITYWDIWHRGEKWVYVNQSLADNSRQLLSKKEKKVMAEIYSNAQFIPFKNKDAIAVLTDLGENGKRISMYVKSNKYQVIDFEIRGNINEEELIKLAKSYVEK</sequence>
<keyword evidence="2" id="KW-1185">Reference proteome</keyword>
<accession>A0AB94IUR4</accession>
<dbReference type="RefSeq" id="WP_024026282.1">
    <property type="nucleotide sequence ID" value="NZ_ALAN01000008.1"/>
</dbReference>
<reference evidence="1 2" key="1">
    <citation type="journal article" date="2014" name="Environ. Microbiol.">
        <title>The nitrate-ammonifying and nosZ-carrying bacterium Bacillus vireti is a potent source and sink for nitric and nitrous oxide under high nitrate conditions.</title>
        <authorList>
            <person name="Mania D."/>
            <person name="Heylen K."/>
            <person name="van Spanning R.J."/>
            <person name="Frostegard A."/>
        </authorList>
    </citation>
    <scope>NUCLEOTIDE SEQUENCE [LARGE SCALE GENOMIC DNA]</scope>
    <source>
        <strain evidence="1 2">LMG 21834</strain>
    </source>
</reference>
<dbReference type="EMBL" id="ALAN01000008">
    <property type="protein sequence ID" value="ETI70791.1"/>
    <property type="molecule type" value="Genomic_DNA"/>
</dbReference>
<evidence type="ECO:0000313" key="2">
    <source>
        <dbReference type="Proteomes" id="UP000018877"/>
    </source>
</evidence>
<dbReference type="Proteomes" id="UP000018877">
    <property type="component" value="Unassembled WGS sequence"/>
</dbReference>